<evidence type="ECO:0000313" key="2">
    <source>
        <dbReference type="EMBL" id="GEU55149.1"/>
    </source>
</evidence>
<comment type="caution">
    <text evidence="2">The sequence shown here is derived from an EMBL/GenBank/DDBJ whole genome shotgun (WGS) entry which is preliminary data.</text>
</comment>
<gene>
    <name evidence="2" type="ORF">Tci_027127</name>
</gene>
<protein>
    <recommendedName>
        <fullName evidence="3">Reverse transcriptase domain-containing protein</fullName>
    </recommendedName>
</protein>
<sequence length="612" mass="69488">MAQNIDFFGSGQIQTPQYHDVHTPSQEISDEAFHAKEDLMKSIQTFLEEFNCIPFEEKATILLQAWFRFFAIKHDQPENSNELFQKLLEDLKELAEHKESLENSSKEIATSNSNEEKEGPPQDFDIQLLCMHDNVEDLIESALNTKLLSINSQRLDKKEQEVKNIVEQPAKRGNRIIESLQNFRVINKNSISLKNTSQFSSVYAVAPILSTKEPEYSSSMGYEHSNTTPKTESAEIIKSAVEELVPILSENEVTLEDKRECDMPVCEDSSAFDVCDDHSEIFSDSKDDDDISSDDDDFEDVEYIEALLSNLEIVSIEEENGLEEENNVNQEEEEIDLEDISQIQDIVLREKLLSITRLISNIKSLNDNPTPDRMLNSSISTPIFEEFDNSLSDNFSPEFETFCDHTEETRSGNTTHADDSLPEYDLFLFEIESDQERLINVLKNNIPDDSNDPLLEEANLFLASDNSIPPGIENFGDDAEGDICFLEELLIGDSILSYESYDSNFEDNPSVPLPPPKPPYEEFNFGDEISVVIDKLEGIDVKVEFENDNYSSFIFAKVFSLLSAESEDTIFDPGFTPHRLKFPVFGYLSRSKRSSHPFLEMSGKSISLISIA</sequence>
<dbReference type="AlphaFoldDB" id="A0A6L2L1L8"/>
<proteinExistence type="predicted"/>
<accession>A0A6L2L1L8</accession>
<feature type="region of interest" description="Disordered" evidence="1">
    <location>
        <begin position="99"/>
        <end position="122"/>
    </location>
</feature>
<name>A0A6L2L1L8_TANCI</name>
<evidence type="ECO:0008006" key="3">
    <source>
        <dbReference type="Google" id="ProtNLM"/>
    </source>
</evidence>
<reference evidence="2" key="1">
    <citation type="journal article" date="2019" name="Sci. Rep.">
        <title>Draft genome of Tanacetum cinerariifolium, the natural source of mosquito coil.</title>
        <authorList>
            <person name="Yamashiro T."/>
            <person name="Shiraishi A."/>
            <person name="Satake H."/>
            <person name="Nakayama K."/>
        </authorList>
    </citation>
    <scope>NUCLEOTIDE SEQUENCE</scope>
</reference>
<organism evidence="2">
    <name type="scientific">Tanacetum cinerariifolium</name>
    <name type="common">Dalmatian daisy</name>
    <name type="synonym">Chrysanthemum cinerariifolium</name>
    <dbReference type="NCBI Taxonomy" id="118510"/>
    <lineage>
        <taxon>Eukaryota</taxon>
        <taxon>Viridiplantae</taxon>
        <taxon>Streptophyta</taxon>
        <taxon>Embryophyta</taxon>
        <taxon>Tracheophyta</taxon>
        <taxon>Spermatophyta</taxon>
        <taxon>Magnoliopsida</taxon>
        <taxon>eudicotyledons</taxon>
        <taxon>Gunneridae</taxon>
        <taxon>Pentapetalae</taxon>
        <taxon>asterids</taxon>
        <taxon>campanulids</taxon>
        <taxon>Asterales</taxon>
        <taxon>Asteraceae</taxon>
        <taxon>Asteroideae</taxon>
        <taxon>Anthemideae</taxon>
        <taxon>Anthemidinae</taxon>
        <taxon>Tanacetum</taxon>
    </lineage>
</organism>
<evidence type="ECO:0000256" key="1">
    <source>
        <dbReference type="SAM" id="MobiDB-lite"/>
    </source>
</evidence>
<dbReference type="EMBL" id="BKCJ010003448">
    <property type="protein sequence ID" value="GEU55149.1"/>
    <property type="molecule type" value="Genomic_DNA"/>
</dbReference>